<evidence type="ECO:0000313" key="3">
    <source>
        <dbReference type="EMBL" id="SUA45881.1"/>
    </source>
</evidence>
<protein>
    <submittedName>
        <fullName evidence="3">Uncharacterized protein</fullName>
    </submittedName>
</protein>
<accession>A0A378WZP6</accession>
<name>A0A378WZP6_9NOCA</name>
<feature type="compositionally biased region" description="Polar residues" evidence="1">
    <location>
        <begin position="169"/>
        <end position="181"/>
    </location>
</feature>
<feature type="chain" id="PRO_5017078234" evidence="2">
    <location>
        <begin position="39"/>
        <end position="221"/>
    </location>
</feature>
<feature type="signal peptide" evidence="2">
    <location>
        <begin position="1"/>
        <end position="38"/>
    </location>
</feature>
<gene>
    <name evidence="3" type="ORF">NCTC13184_04405</name>
</gene>
<dbReference type="Proteomes" id="UP000255082">
    <property type="component" value="Unassembled WGS sequence"/>
</dbReference>
<evidence type="ECO:0000313" key="4">
    <source>
        <dbReference type="Proteomes" id="UP000255082"/>
    </source>
</evidence>
<keyword evidence="2" id="KW-0732">Signal</keyword>
<feature type="region of interest" description="Disordered" evidence="1">
    <location>
        <begin position="73"/>
        <end position="101"/>
    </location>
</feature>
<dbReference type="OrthoDB" id="4559201at2"/>
<feature type="compositionally biased region" description="Basic residues" evidence="1">
    <location>
        <begin position="212"/>
        <end position="221"/>
    </location>
</feature>
<feature type="region of interest" description="Disordered" evidence="1">
    <location>
        <begin position="149"/>
        <end position="221"/>
    </location>
</feature>
<dbReference type="RefSeq" id="WP_128145322.1">
    <property type="nucleotide sequence ID" value="NZ_UGRU01000001.1"/>
</dbReference>
<proteinExistence type="predicted"/>
<sequence>MGMREFGGTRRGLPGMRVAVAVCAAALTVAGGAMTAVADEPAAALSVALTTIPGGEHAGVTPAPTLLVYSDGHAVHSPDAADPDRPADKAPQQRNGHVSADAVHAAAEDAKKLAAADLGMPKDGNGGSTLLDFLGATPDQDVHLVVYSPAAPTDSPTHRRPTAPASRTCARSWSARSSPTADSRLGAPVASSRSGRRKVQGRSRCGSPVSRISRRSRSRGR</sequence>
<organism evidence="3 4">
    <name type="scientific">Nocardia africana</name>
    <dbReference type="NCBI Taxonomy" id="134964"/>
    <lineage>
        <taxon>Bacteria</taxon>
        <taxon>Bacillati</taxon>
        <taxon>Actinomycetota</taxon>
        <taxon>Actinomycetes</taxon>
        <taxon>Mycobacteriales</taxon>
        <taxon>Nocardiaceae</taxon>
        <taxon>Nocardia</taxon>
    </lineage>
</organism>
<dbReference type="AlphaFoldDB" id="A0A378WZP6"/>
<evidence type="ECO:0000256" key="1">
    <source>
        <dbReference type="SAM" id="MobiDB-lite"/>
    </source>
</evidence>
<reference evidence="3 4" key="1">
    <citation type="submission" date="2018-06" db="EMBL/GenBank/DDBJ databases">
        <authorList>
            <consortium name="Pathogen Informatics"/>
            <person name="Doyle S."/>
        </authorList>
    </citation>
    <scope>NUCLEOTIDE SEQUENCE [LARGE SCALE GENOMIC DNA]</scope>
    <source>
        <strain evidence="3 4">NCTC13184</strain>
    </source>
</reference>
<dbReference type="EMBL" id="UGRU01000001">
    <property type="protein sequence ID" value="SUA45881.1"/>
    <property type="molecule type" value="Genomic_DNA"/>
</dbReference>
<evidence type="ECO:0000256" key="2">
    <source>
        <dbReference type="SAM" id="SignalP"/>
    </source>
</evidence>